<dbReference type="Pfam" id="PF02436">
    <property type="entry name" value="PYC_OADA"/>
    <property type="match status" value="1"/>
</dbReference>
<keyword evidence="5" id="KW-0436">Ligase</keyword>
<dbReference type="InterPro" id="IPR005481">
    <property type="entry name" value="BC-like_N"/>
</dbReference>
<dbReference type="InterPro" id="IPR005930">
    <property type="entry name" value="Pyruv_COase"/>
</dbReference>
<dbReference type="InterPro" id="IPR016185">
    <property type="entry name" value="PreATP-grasp_dom_sf"/>
</dbReference>
<dbReference type="GO" id="GO:0005737">
    <property type="term" value="C:cytoplasm"/>
    <property type="evidence" value="ECO:0007669"/>
    <property type="project" value="TreeGrafter"/>
</dbReference>
<keyword evidence="17" id="KW-1185">Reference proteome</keyword>
<dbReference type="FunFam" id="2.40.50.100:FF:000003">
    <property type="entry name" value="Acetyl-CoA carboxylase biotin carboxyl carrier protein"/>
    <property type="match status" value="1"/>
</dbReference>
<evidence type="ECO:0000256" key="9">
    <source>
        <dbReference type="ARBA" id="ARBA00023267"/>
    </source>
</evidence>
<evidence type="ECO:0000313" key="17">
    <source>
        <dbReference type="Proteomes" id="UP000324585"/>
    </source>
</evidence>
<dbReference type="InterPro" id="IPR000089">
    <property type="entry name" value="Biotin_lipoyl"/>
</dbReference>
<comment type="cofactor">
    <cofactor evidence="1">
        <name>biotin</name>
        <dbReference type="ChEBI" id="CHEBI:57586"/>
    </cofactor>
</comment>
<dbReference type="PANTHER" id="PTHR43778:SF2">
    <property type="entry name" value="PYRUVATE CARBOXYLASE, MITOCHONDRIAL"/>
    <property type="match status" value="1"/>
</dbReference>
<proteinExistence type="predicted"/>
<gene>
    <name evidence="16" type="ORF">FVE85_8358</name>
</gene>
<feature type="domain" description="ATP-grasp" evidence="13">
    <location>
        <begin position="173"/>
        <end position="373"/>
    </location>
</feature>
<keyword evidence="7 11" id="KW-0547">Nucleotide-binding</keyword>
<dbReference type="PROSITE" id="PS50968">
    <property type="entry name" value="BIOTINYL_LIPOYL"/>
    <property type="match status" value="1"/>
</dbReference>
<dbReference type="Pfam" id="PF00289">
    <property type="entry name" value="Biotin_carb_N"/>
    <property type="match status" value="1"/>
</dbReference>
<dbReference type="EC" id="6.4.1.1" evidence="3"/>
<keyword evidence="8 11" id="KW-0067">ATP-binding</keyword>
<dbReference type="OMA" id="AEACICY"/>
<feature type="domain" description="Pyruvate carboxyltransferase" evidence="15">
    <location>
        <begin position="585"/>
        <end position="855"/>
    </location>
</feature>
<accession>A0A5J4YKE6</accession>
<keyword evidence="6" id="KW-0479">Metal-binding</keyword>
<evidence type="ECO:0000259" key="14">
    <source>
        <dbReference type="PROSITE" id="PS50979"/>
    </source>
</evidence>
<organism evidence="16 17">
    <name type="scientific">Porphyridium purpureum</name>
    <name type="common">Red alga</name>
    <name type="synonym">Porphyridium cruentum</name>
    <dbReference type="NCBI Taxonomy" id="35688"/>
    <lineage>
        <taxon>Eukaryota</taxon>
        <taxon>Rhodophyta</taxon>
        <taxon>Bangiophyceae</taxon>
        <taxon>Porphyridiales</taxon>
        <taxon>Porphyridiaceae</taxon>
        <taxon>Porphyridium</taxon>
    </lineage>
</organism>
<dbReference type="PANTHER" id="PTHR43778">
    <property type="entry name" value="PYRUVATE CARBOXYLASE"/>
    <property type="match status" value="1"/>
</dbReference>
<evidence type="ECO:0000259" key="12">
    <source>
        <dbReference type="PROSITE" id="PS50968"/>
    </source>
</evidence>
<evidence type="ECO:0000256" key="7">
    <source>
        <dbReference type="ARBA" id="ARBA00022741"/>
    </source>
</evidence>
<dbReference type="CDD" id="cd06850">
    <property type="entry name" value="biotinyl_domain"/>
    <property type="match status" value="1"/>
</dbReference>
<dbReference type="InterPro" id="IPR013785">
    <property type="entry name" value="Aldolase_TIM"/>
</dbReference>
<feature type="domain" description="Biotin carboxylation" evidence="14">
    <location>
        <begin position="52"/>
        <end position="506"/>
    </location>
</feature>
<dbReference type="Pfam" id="PF00364">
    <property type="entry name" value="Biotin_lipoyl"/>
    <property type="match status" value="1"/>
</dbReference>
<evidence type="ECO:0000256" key="11">
    <source>
        <dbReference type="PROSITE-ProRule" id="PRU00409"/>
    </source>
</evidence>
<evidence type="ECO:0000256" key="8">
    <source>
        <dbReference type="ARBA" id="ARBA00022840"/>
    </source>
</evidence>
<dbReference type="PROSITE" id="PS50975">
    <property type="entry name" value="ATP_GRASP"/>
    <property type="match status" value="1"/>
</dbReference>
<dbReference type="PROSITE" id="PS50979">
    <property type="entry name" value="BC"/>
    <property type="match status" value="1"/>
</dbReference>
<name>A0A5J4YKE6_PORPP</name>
<dbReference type="FunFam" id="3.30.470.20:FF:000012">
    <property type="entry name" value="Pyruvate carboxylase"/>
    <property type="match status" value="1"/>
</dbReference>
<dbReference type="SUPFAM" id="SSF51569">
    <property type="entry name" value="Aldolase"/>
    <property type="match status" value="1"/>
</dbReference>
<dbReference type="InterPro" id="IPR011761">
    <property type="entry name" value="ATP-grasp"/>
</dbReference>
<comment type="pathway">
    <text evidence="2">Carbohydrate biosynthesis; gluconeogenesis.</text>
</comment>
<dbReference type="FunFam" id="3.30.1490.20:FF:000018">
    <property type="entry name" value="Biotin carboxylase"/>
    <property type="match status" value="1"/>
</dbReference>
<dbReference type="PROSITE" id="PS50991">
    <property type="entry name" value="PYR_CT"/>
    <property type="match status" value="1"/>
</dbReference>
<dbReference type="OrthoDB" id="196847at2759"/>
<dbReference type="SUPFAM" id="SSF51230">
    <property type="entry name" value="Single hybrid motif"/>
    <property type="match status" value="1"/>
</dbReference>
<feature type="domain" description="Lipoyl-binding" evidence="12">
    <location>
        <begin position="1152"/>
        <end position="1227"/>
    </location>
</feature>
<dbReference type="InterPro" id="IPR005479">
    <property type="entry name" value="CPAse_ATP-bd"/>
</dbReference>
<dbReference type="GO" id="GO:0006094">
    <property type="term" value="P:gluconeogenesis"/>
    <property type="evidence" value="ECO:0007669"/>
    <property type="project" value="UniProtKB-UniPathway"/>
</dbReference>
<evidence type="ECO:0000256" key="2">
    <source>
        <dbReference type="ARBA" id="ARBA00004742"/>
    </source>
</evidence>
<dbReference type="Gene3D" id="3.10.600.10">
    <property type="entry name" value="pyruvate carboxylase f1077a mutant domain"/>
    <property type="match status" value="1"/>
</dbReference>
<dbReference type="Pfam" id="PF00682">
    <property type="entry name" value="HMGL-like"/>
    <property type="match status" value="1"/>
</dbReference>
<keyword evidence="16" id="KW-0670">Pyruvate</keyword>
<dbReference type="SMART" id="SM00878">
    <property type="entry name" value="Biotin_carb_C"/>
    <property type="match status" value="1"/>
</dbReference>
<dbReference type="UniPathway" id="UPA00138"/>
<dbReference type="GO" id="GO:0046872">
    <property type="term" value="F:metal ion binding"/>
    <property type="evidence" value="ECO:0007669"/>
    <property type="project" value="UniProtKB-KW"/>
</dbReference>
<dbReference type="FunFam" id="3.40.50.20:FF:000010">
    <property type="entry name" value="Propionyl-CoA carboxylase subunit alpha"/>
    <property type="match status" value="1"/>
</dbReference>
<comment type="caution">
    <text evidence="16">The sequence shown here is derived from an EMBL/GenBank/DDBJ whole genome shotgun (WGS) entry which is preliminary data.</text>
</comment>
<keyword evidence="4" id="KW-0312">Gluconeogenesis</keyword>
<protein>
    <recommendedName>
        <fullName evidence="3">pyruvate carboxylase</fullName>
        <ecNumber evidence="3">6.4.1.1</ecNumber>
    </recommendedName>
</protein>
<dbReference type="NCBIfam" id="TIGR01235">
    <property type="entry name" value="pyruv_carbox"/>
    <property type="match status" value="1"/>
</dbReference>
<reference evidence="17" key="1">
    <citation type="journal article" date="2019" name="Nat. Commun.">
        <title>Expansion of phycobilisome linker gene families in mesophilic red algae.</title>
        <authorList>
            <person name="Lee J."/>
            <person name="Kim D."/>
            <person name="Bhattacharya D."/>
            <person name="Yoon H.S."/>
        </authorList>
    </citation>
    <scope>NUCLEOTIDE SEQUENCE [LARGE SCALE GENOMIC DNA]</scope>
    <source>
        <strain evidence="17">CCMP 1328</strain>
    </source>
</reference>
<dbReference type="SUPFAM" id="SSF51246">
    <property type="entry name" value="Rudiment single hybrid motif"/>
    <property type="match status" value="1"/>
</dbReference>
<evidence type="ECO:0000256" key="5">
    <source>
        <dbReference type="ARBA" id="ARBA00022598"/>
    </source>
</evidence>
<dbReference type="SUPFAM" id="SSF56059">
    <property type="entry name" value="Glutathione synthetase ATP-binding domain-like"/>
    <property type="match status" value="1"/>
</dbReference>
<evidence type="ECO:0000256" key="4">
    <source>
        <dbReference type="ARBA" id="ARBA00022432"/>
    </source>
</evidence>
<dbReference type="Gene3D" id="3.30.470.20">
    <property type="entry name" value="ATP-grasp fold, B domain"/>
    <property type="match status" value="1"/>
</dbReference>
<evidence type="ECO:0000259" key="15">
    <source>
        <dbReference type="PROSITE" id="PS50991"/>
    </source>
</evidence>
<dbReference type="InterPro" id="IPR055268">
    <property type="entry name" value="PCB-like"/>
</dbReference>
<dbReference type="Pfam" id="PF02785">
    <property type="entry name" value="Biotin_carb_C"/>
    <property type="match status" value="1"/>
</dbReference>
<dbReference type="NCBIfam" id="NF009554">
    <property type="entry name" value="PRK12999.1"/>
    <property type="match status" value="1"/>
</dbReference>
<evidence type="ECO:0000313" key="16">
    <source>
        <dbReference type="EMBL" id="KAA8491876.1"/>
    </source>
</evidence>
<dbReference type="PROSITE" id="PS00866">
    <property type="entry name" value="CPSASE_1"/>
    <property type="match status" value="1"/>
</dbReference>
<dbReference type="PROSITE" id="PS00867">
    <property type="entry name" value="CPSASE_2"/>
    <property type="match status" value="1"/>
</dbReference>
<dbReference type="EMBL" id="VRMN01000011">
    <property type="protein sequence ID" value="KAA8491876.1"/>
    <property type="molecule type" value="Genomic_DNA"/>
</dbReference>
<dbReference type="InterPro" id="IPR011054">
    <property type="entry name" value="Rudment_hybrid_motif"/>
</dbReference>
<dbReference type="NCBIfam" id="NF006761">
    <property type="entry name" value="PRK09282.1"/>
    <property type="match status" value="1"/>
</dbReference>
<dbReference type="FunFam" id="3.20.20.70:FF:000033">
    <property type="entry name" value="Pyruvate carboxylase"/>
    <property type="match status" value="1"/>
</dbReference>
<dbReference type="GO" id="GO:0004736">
    <property type="term" value="F:pyruvate carboxylase activity"/>
    <property type="evidence" value="ECO:0007669"/>
    <property type="project" value="UniProtKB-EC"/>
</dbReference>
<dbReference type="InterPro" id="IPR011053">
    <property type="entry name" value="Single_hybrid_motif"/>
</dbReference>
<keyword evidence="9" id="KW-0092">Biotin</keyword>
<dbReference type="AlphaFoldDB" id="A0A5J4YKE6"/>
<dbReference type="InterPro" id="IPR003379">
    <property type="entry name" value="Carboxylase_cons_dom"/>
</dbReference>
<dbReference type="GO" id="GO:0005524">
    <property type="term" value="F:ATP binding"/>
    <property type="evidence" value="ECO:0007669"/>
    <property type="project" value="UniProtKB-UniRule"/>
</dbReference>
<evidence type="ECO:0000256" key="1">
    <source>
        <dbReference type="ARBA" id="ARBA00001953"/>
    </source>
</evidence>
<evidence type="ECO:0000256" key="10">
    <source>
        <dbReference type="ARBA" id="ARBA00023268"/>
    </source>
</evidence>
<evidence type="ECO:0000256" key="6">
    <source>
        <dbReference type="ARBA" id="ARBA00022723"/>
    </source>
</evidence>
<dbReference type="Proteomes" id="UP000324585">
    <property type="component" value="Unassembled WGS sequence"/>
</dbReference>
<dbReference type="PROSITE" id="PS00188">
    <property type="entry name" value="BIOTIN"/>
    <property type="match status" value="1"/>
</dbReference>
<dbReference type="CDD" id="cd07937">
    <property type="entry name" value="DRE_TIM_PC_TC_5S"/>
    <property type="match status" value="1"/>
</dbReference>
<sequence length="1228" mass="134791">MGALRASSHATTAVLAHRLAREHLRSGAMAMPSSRHMATGGLRQGKLTPLRNIEKLMCCNRGEIAIRVFRAGHELGLRTVGVYADADRHSLHRYKCDESYMIDGENLTPVGSYLAYDKIVQIAKLHGVDAIHPGYGLLSENSTFARRCEEEGIRFVGPPSGILRLFGDKTEARKLAIAADVPVVPGSDGPVSSLQAAKDFVQGPGGIGFPIIIKAAHGGGGRGMRIVRRESEFAEAVEMAQTEAYKAFGDGTIFIERYVDRPRHIEIQIFADKSGEVVHLFERDCSVQRRHQKVVEIAPASGISLALREKLWADAVRLTKASGYMNAGTVEFLVDQSGRHYFIEVNPRVQVEHTVTEEITGVDIVQTQIKIADGYTLAELGIRQENLEPRGHAIQCRVTTENPRNNFAPDYGRIDAFRPGEGMGIRLDSAAGFAGAVITPHFDSLLIKATAHAESFHFAAEKLVRALAEFRVRGVHTNIPFLRKVLTHPVFLEQKMATDFIDVHPELFHFPPQKDRANKLMRYLAEVRVNGHPMPGPDPIKNPSRLKPVMPIFDAMTRPAPGWKQVLEKEGPSGFAKKVREFPYTLVGDTTWRDAHQSLLATRMRTIDMAMIAPATARASAGMYALENWGGATFDVSLRFLRECPWRRLETLRELVPNIPFQCLLRGANAVGYTSYPDNVVFEFCKEAVATGMDVFRVFDSLNYADNLLVGMEAVHKAGGVVQGEMCYTGDVMTSSKYNLDYYMRLAEKIVKQGETHVLGIKDMAGLLKPAGAELLIGALRKEYPNVPIHVHTHDTGGIGVSSMLAAAKAGADVVHGALDSMSGTTSQPSLGAIVSSLNQIEGRSDAPIDVGGVPILPLNVSKLTELSDYWDTMRGHYAPFEQGARSSSADVFVHEMPGGQYTNLMFQSQSLGLAKQWKDVKAAYAQANKVLGDIVKVTPSSKVVGDLAQFMVTNKLTGDDIVQRVEELNLPKSVVDFLQGQLGQPEGGFPEPLRTQVLMRANLEPIEGRPGAELTPYDFVSAHKNLEDKYRNLLLQHGIKLVHRDVISAALYPQVFDEYMRFREKYSDEIGYLPTEAFLAPMTIGEEYHFPIEEGKTLITKLISVSPELDNKGYRDVFFELNGVPRLVKVLDVKAGAQTGTGAVRTAAAERANPAVPGQVGASMPGTVVEVKVKPGVVVRKGEQLLMLSAMKMETIVSAPVNGTVKRVLVELGDLVQNEDLLVEIEE</sequence>
<evidence type="ECO:0000259" key="13">
    <source>
        <dbReference type="PROSITE" id="PS50975"/>
    </source>
</evidence>
<dbReference type="SUPFAM" id="SSF89000">
    <property type="entry name" value="post-HMGL domain-like"/>
    <property type="match status" value="1"/>
</dbReference>
<keyword evidence="10" id="KW-0511">Multifunctional enzyme</keyword>
<dbReference type="InterPro" id="IPR011764">
    <property type="entry name" value="Biotin_carboxylation_dom"/>
</dbReference>
<evidence type="ECO:0000256" key="3">
    <source>
        <dbReference type="ARBA" id="ARBA00013057"/>
    </source>
</evidence>
<dbReference type="SUPFAM" id="SSF52440">
    <property type="entry name" value="PreATP-grasp domain"/>
    <property type="match status" value="1"/>
</dbReference>
<dbReference type="Gene3D" id="3.20.20.70">
    <property type="entry name" value="Aldolase class I"/>
    <property type="match status" value="1"/>
</dbReference>
<dbReference type="Gene3D" id="2.40.50.100">
    <property type="match status" value="1"/>
</dbReference>
<dbReference type="InterPro" id="IPR001882">
    <property type="entry name" value="Biotin_BS"/>
</dbReference>
<dbReference type="InterPro" id="IPR005482">
    <property type="entry name" value="Biotin_COase_C"/>
</dbReference>
<dbReference type="Pfam" id="PF02786">
    <property type="entry name" value="CPSase_L_D2"/>
    <property type="match status" value="1"/>
</dbReference>
<dbReference type="InterPro" id="IPR000891">
    <property type="entry name" value="PYR_CT"/>
</dbReference>